<accession>A0A0E9WBB8</accession>
<feature type="transmembrane region" description="Helical" evidence="1">
    <location>
        <begin position="12"/>
        <end position="32"/>
    </location>
</feature>
<reference evidence="2" key="1">
    <citation type="submission" date="2014-11" db="EMBL/GenBank/DDBJ databases">
        <authorList>
            <person name="Amaro Gonzalez C."/>
        </authorList>
    </citation>
    <scope>NUCLEOTIDE SEQUENCE</scope>
</reference>
<keyword evidence="1" id="KW-0812">Transmembrane</keyword>
<dbReference type="AlphaFoldDB" id="A0A0E9WBB8"/>
<evidence type="ECO:0000313" key="2">
    <source>
        <dbReference type="EMBL" id="JAH86763.1"/>
    </source>
</evidence>
<sequence>MSVYQSNHRGSHNCFFMTLMIMMLILVFRSSVGRQILPFLKELWFYLACSSENV</sequence>
<keyword evidence="1" id="KW-1133">Transmembrane helix</keyword>
<organism evidence="2">
    <name type="scientific">Anguilla anguilla</name>
    <name type="common">European freshwater eel</name>
    <name type="synonym">Muraena anguilla</name>
    <dbReference type="NCBI Taxonomy" id="7936"/>
    <lineage>
        <taxon>Eukaryota</taxon>
        <taxon>Metazoa</taxon>
        <taxon>Chordata</taxon>
        <taxon>Craniata</taxon>
        <taxon>Vertebrata</taxon>
        <taxon>Euteleostomi</taxon>
        <taxon>Actinopterygii</taxon>
        <taxon>Neopterygii</taxon>
        <taxon>Teleostei</taxon>
        <taxon>Anguilliformes</taxon>
        <taxon>Anguillidae</taxon>
        <taxon>Anguilla</taxon>
    </lineage>
</organism>
<proteinExistence type="predicted"/>
<keyword evidence="1" id="KW-0472">Membrane</keyword>
<dbReference type="EMBL" id="GBXM01021814">
    <property type="protein sequence ID" value="JAH86763.1"/>
    <property type="molecule type" value="Transcribed_RNA"/>
</dbReference>
<name>A0A0E9WBB8_ANGAN</name>
<reference evidence="2" key="2">
    <citation type="journal article" date="2015" name="Fish Shellfish Immunol.">
        <title>Early steps in the European eel (Anguilla anguilla)-Vibrio vulnificus interaction in the gills: Role of the RtxA13 toxin.</title>
        <authorList>
            <person name="Callol A."/>
            <person name="Pajuelo D."/>
            <person name="Ebbesson L."/>
            <person name="Teles M."/>
            <person name="MacKenzie S."/>
            <person name="Amaro C."/>
        </authorList>
    </citation>
    <scope>NUCLEOTIDE SEQUENCE</scope>
</reference>
<protein>
    <submittedName>
        <fullName evidence="2">Uncharacterized protein</fullName>
    </submittedName>
</protein>
<evidence type="ECO:0000256" key="1">
    <source>
        <dbReference type="SAM" id="Phobius"/>
    </source>
</evidence>